<evidence type="ECO:0000256" key="1">
    <source>
        <dbReference type="SAM" id="SignalP"/>
    </source>
</evidence>
<evidence type="ECO:0000313" key="4">
    <source>
        <dbReference type="Proteomes" id="UP000323521"/>
    </source>
</evidence>
<evidence type="ECO:0000313" key="3">
    <source>
        <dbReference type="EMBL" id="ATW23893.1"/>
    </source>
</evidence>
<dbReference type="InterPro" id="IPR009091">
    <property type="entry name" value="RCC1/BLIP-II"/>
</dbReference>
<keyword evidence="1" id="KW-0732">Signal</keyword>
<feature type="signal peptide" evidence="1">
    <location>
        <begin position="1"/>
        <end position="25"/>
    </location>
</feature>
<keyword evidence="4" id="KW-1185">Reference proteome</keyword>
<organism evidence="3 4">
    <name type="scientific">Formimonas warabiya</name>
    <dbReference type="NCBI Taxonomy" id="1761012"/>
    <lineage>
        <taxon>Bacteria</taxon>
        <taxon>Bacillati</taxon>
        <taxon>Bacillota</taxon>
        <taxon>Clostridia</taxon>
        <taxon>Eubacteriales</taxon>
        <taxon>Peptococcaceae</taxon>
        <taxon>Candidatus Formimonas</taxon>
    </lineage>
</organism>
<dbReference type="SUPFAM" id="SSF55383">
    <property type="entry name" value="Copper amine oxidase, domain N"/>
    <property type="match status" value="1"/>
</dbReference>
<sequence length="503" mass="56194">MKKWILILTLLSSLSFVLFNPLALAAAPTSHIQSFEASSLIKSDGSYWVWGNDLQGNDQSVPVQVYGLTEVEKSFDNQLVMKKDRTVWFWERTVPSGAIQIYPVKSLNNLIDVQSAWSEILTLDKEGKVYLLSTQGKLDPDKLNQIMPLSGIDNVADISSYYEYHPQSTEMRWVFLKKDGTVWKSKGSIASNTFEQIPSLDTVTDIEANIALKQDGTVWSWPNETDNDPVEAFTATPIIELTGIRSIKAFGNVYIAIDHKNTLWFWGATVTGASDGTQYHLHPNPIQLTNMKDVQEAFAAERSLMVLTSRGDVYQTSLDRETMPGNPLFDYLTSNVQQIKAGSRHIILQKKDGSLWGWGVNKNGQLGCGDFSFMYSDLQPVQKPVSVYLNDQLVVMNSGVIIRNGQAFIPLRSVFEEMGAVLNWDGVNKTVTINRTEPGIPPVTIGINYASGKVYLNQEPVQLLNNPFILVSTSYLPLRFISEALGGKVEWIQDEDKILISLP</sequence>
<gene>
    <name evidence="3" type="ORF">DCMF_02970</name>
</gene>
<protein>
    <recommendedName>
        <fullName evidence="2">Copper amine oxidase-like N-terminal domain-containing protein</fullName>
    </recommendedName>
</protein>
<dbReference type="RefSeq" id="WP_214659052.1">
    <property type="nucleotide sequence ID" value="NZ_CP017634.1"/>
</dbReference>
<dbReference type="Pfam" id="PF13540">
    <property type="entry name" value="RCC1_2"/>
    <property type="match status" value="1"/>
</dbReference>
<dbReference type="InterPro" id="IPR036582">
    <property type="entry name" value="Mao_N_sf"/>
</dbReference>
<dbReference type="KEGG" id="fwa:DCMF_02970"/>
<dbReference type="AlphaFoldDB" id="A0A3G1KN52"/>
<dbReference type="SUPFAM" id="SSF50985">
    <property type="entry name" value="RCC1/BLIP-II"/>
    <property type="match status" value="1"/>
</dbReference>
<accession>A0A3G1KN52</accession>
<dbReference type="InterPro" id="IPR051553">
    <property type="entry name" value="Ran_GTPase-activating"/>
</dbReference>
<dbReference type="Proteomes" id="UP000323521">
    <property type="component" value="Chromosome"/>
</dbReference>
<dbReference type="Pfam" id="PF07833">
    <property type="entry name" value="Cu_amine_oxidN1"/>
    <property type="match status" value="1"/>
</dbReference>
<dbReference type="PANTHER" id="PTHR45982:SF1">
    <property type="entry name" value="REGULATOR OF CHROMOSOME CONDENSATION"/>
    <property type="match status" value="1"/>
</dbReference>
<name>A0A3G1KN52_FORW1</name>
<evidence type="ECO:0000259" key="2">
    <source>
        <dbReference type="Pfam" id="PF07833"/>
    </source>
</evidence>
<reference evidence="3 4" key="1">
    <citation type="submission" date="2016-10" db="EMBL/GenBank/DDBJ databases">
        <title>Complete Genome Sequence of Peptococcaceae strain DCMF.</title>
        <authorList>
            <person name="Edwards R.J."/>
            <person name="Holland S.I."/>
            <person name="Deshpande N.P."/>
            <person name="Wong Y.K."/>
            <person name="Ertan H."/>
            <person name="Manefield M."/>
            <person name="Russell T.L."/>
            <person name="Lee M.J."/>
        </authorList>
    </citation>
    <scope>NUCLEOTIDE SEQUENCE [LARGE SCALE GENOMIC DNA]</scope>
    <source>
        <strain evidence="3 4">DCMF</strain>
    </source>
</reference>
<dbReference type="PANTHER" id="PTHR45982">
    <property type="entry name" value="REGULATOR OF CHROMOSOME CONDENSATION"/>
    <property type="match status" value="1"/>
</dbReference>
<dbReference type="InterPro" id="IPR012854">
    <property type="entry name" value="Cu_amine_oxidase-like_N"/>
</dbReference>
<dbReference type="Gene3D" id="2.130.10.30">
    <property type="entry name" value="Regulator of chromosome condensation 1/beta-lactamase-inhibitor protein II"/>
    <property type="match status" value="2"/>
</dbReference>
<feature type="domain" description="Copper amine oxidase-like N-terminal" evidence="2">
    <location>
        <begin position="389"/>
        <end position="500"/>
    </location>
</feature>
<dbReference type="EMBL" id="CP017634">
    <property type="protein sequence ID" value="ATW23893.1"/>
    <property type="molecule type" value="Genomic_DNA"/>
</dbReference>
<feature type="chain" id="PRO_5018213647" description="Copper amine oxidase-like N-terminal domain-containing protein" evidence="1">
    <location>
        <begin position="26"/>
        <end position="503"/>
    </location>
</feature>
<proteinExistence type="predicted"/>
<dbReference type="Gene3D" id="3.30.457.10">
    <property type="entry name" value="Copper amine oxidase-like, N-terminal domain"/>
    <property type="match status" value="1"/>
</dbReference>